<evidence type="ECO:0000313" key="8">
    <source>
        <dbReference type="EMBL" id="ADC46444.1"/>
    </source>
</evidence>
<evidence type="ECO:0000256" key="4">
    <source>
        <dbReference type="ARBA" id="ARBA00022691"/>
    </source>
</evidence>
<evidence type="ECO:0000256" key="3">
    <source>
        <dbReference type="ARBA" id="ARBA00022679"/>
    </source>
</evidence>
<comment type="function">
    <text evidence="5">Specifically methylates the uridine in position 2552 of 23S rRNA at the 2'-O position of the ribose in the fully assembled 50S ribosomal subunit.</text>
</comment>
<keyword evidence="4 5" id="KW-0949">S-adenosyl-L-methionine</keyword>
<dbReference type="InterPro" id="IPR050082">
    <property type="entry name" value="RNA_methyltr_RlmE"/>
</dbReference>
<organism evidence="8 9">
    <name type="scientific">Methanobrevibacter ruminantium (strain ATCC 35063 / DSM 1093 / JCM 13430 / OCM 146 / M1)</name>
    <name type="common">Methanobacterium ruminantium</name>
    <dbReference type="NCBI Taxonomy" id="634498"/>
    <lineage>
        <taxon>Archaea</taxon>
        <taxon>Methanobacteriati</taxon>
        <taxon>Methanobacteriota</taxon>
        <taxon>Methanomada group</taxon>
        <taxon>Methanobacteria</taxon>
        <taxon>Methanobacteriales</taxon>
        <taxon>Methanobacteriaceae</taxon>
        <taxon>Methanobrevibacter</taxon>
    </lineage>
</organism>
<evidence type="ECO:0000313" key="9">
    <source>
        <dbReference type="Proteomes" id="UP000008680"/>
    </source>
</evidence>
<dbReference type="InterPro" id="IPR015507">
    <property type="entry name" value="rRNA-MeTfrase_E"/>
</dbReference>
<dbReference type="Gene3D" id="3.40.50.150">
    <property type="entry name" value="Vaccinia Virus protein VP39"/>
    <property type="match status" value="1"/>
</dbReference>
<gene>
    <name evidence="8" type="primary">rrmJ</name>
    <name evidence="5" type="synonym">rlmE</name>
    <name evidence="8" type="ordered locus">mru_0593</name>
</gene>
<dbReference type="SUPFAM" id="SSF53335">
    <property type="entry name" value="S-adenosyl-L-methionine-dependent methyltransferases"/>
    <property type="match status" value="1"/>
</dbReference>
<sequence>MGSRWQVEKKKDPYYRRAKSEEYRSRASYKLKQLDKKYKIIKEGNTVVDLGAAPGGWSQVALEKVGEEGIVVGVDLNRIKPFPEKNFYGIRGDFTKEIVQDKIMELTNGKAKVLISDAAPSLTGIKTIDHLNSVDLVETVIKIADNILETEGNMVIKAFQGPEYKRLLDEIKQDFRKVKSTKPPSSRHRSKEMYIVGLGYRKGPGSRKSRNKE</sequence>
<protein>
    <recommendedName>
        <fullName evidence="5">Ribosomal RNA large subunit methyltransferase E</fullName>
        <ecNumber evidence="5">2.1.1.166</ecNumber>
    </recommendedName>
    <alternativeName>
        <fullName evidence="5">23S rRNA Um2552 methyltransferase</fullName>
    </alternativeName>
    <alternativeName>
        <fullName evidence="5">rRNA (uridine-2'-O-)-methyltransferase</fullName>
    </alternativeName>
</protein>
<keyword evidence="5" id="KW-0963">Cytoplasm</keyword>
<reference evidence="8 9" key="1">
    <citation type="journal article" date="2010" name="PLoS ONE">
        <title>The genome sequence of the rumen methanogen Methanobrevibacter ruminantium reveals new possibilities for controlling ruminant methane emissions.</title>
        <authorList>
            <person name="Leahy S.C."/>
            <person name="Kelly W.J."/>
            <person name="Altermann E."/>
            <person name="Ronimus R.S."/>
            <person name="Yeoman C.J."/>
            <person name="Pacheco D.M."/>
            <person name="Li D."/>
            <person name="Kong Z."/>
            <person name="McTavish S."/>
            <person name="Sang C."/>
            <person name="Lambie S.C."/>
            <person name="Janssen P.H."/>
            <person name="Dey D."/>
            <person name="Attwood G.T."/>
        </authorList>
    </citation>
    <scope>NUCLEOTIDE SEQUENCE [LARGE SCALE GENOMIC DNA]</scope>
    <source>
        <strain evidence="9">ATCC 35063 / DSM 1093 / JCM 13430 / OCM 146 / M1</strain>
    </source>
</reference>
<comment type="subcellular location">
    <subcellularLocation>
        <location evidence="5">Cytoplasm</location>
    </subcellularLocation>
</comment>
<evidence type="ECO:0000256" key="6">
    <source>
        <dbReference type="PIRSR" id="PIRSR005461-1"/>
    </source>
</evidence>
<feature type="active site" description="Proton acceptor" evidence="5 6">
    <location>
        <position position="157"/>
    </location>
</feature>
<dbReference type="InterPro" id="IPR029063">
    <property type="entry name" value="SAM-dependent_MTases_sf"/>
</dbReference>
<dbReference type="PIRSF" id="PIRSF005461">
    <property type="entry name" value="23S_rRNA_mtase"/>
    <property type="match status" value="1"/>
</dbReference>
<feature type="binding site" evidence="5">
    <location>
        <position position="57"/>
    </location>
    <ligand>
        <name>S-adenosyl-L-methionine</name>
        <dbReference type="ChEBI" id="CHEBI:59789"/>
    </ligand>
</feature>
<dbReference type="OrthoDB" id="26307at2157"/>
<keyword evidence="3 5" id="KW-0808">Transferase</keyword>
<feature type="binding site" evidence="5">
    <location>
        <position position="117"/>
    </location>
    <ligand>
        <name>S-adenosyl-L-methionine</name>
        <dbReference type="ChEBI" id="CHEBI:59789"/>
    </ligand>
</feature>
<evidence type="ECO:0000259" key="7">
    <source>
        <dbReference type="Pfam" id="PF01728"/>
    </source>
</evidence>
<dbReference type="GO" id="GO:0008650">
    <property type="term" value="F:rRNA (uridine-2'-O-)-methyltransferase activity"/>
    <property type="evidence" value="ECO:0007669"/>
    <property type="project" value="UniProtKB-UniRule"/>
</dbReference>
<dbReference type="STRING" id="634498.mru_0593"/>
<feature type="binding site" evidence="5">
    <location>
        <position position="93"/>
    </location>
    <ligand>
        <name>S-adenosyl-L-methionine</name>
        <dbReference type="ChEBI" id="CHEBI:59789"/>
    </ligand>
</feature>
<proteinExistence type="inferred from homology"/>
<evidence type="ECO:0000256" key="5">
    <source>
        <dbReference type="HAMAP-Rule" id="MF_01547"/>
    </source>
</evidence>
<dbReference type="InterPro" id="IPR002877">
    <property type="entry name" value="RNA_MeTrfase_FtsJ_dom"/>
</dbReference>
<dbReference type="KEGG" id="mru:mru_0593"/>
<dbReference type="AlphaFoldDB" id="D3E1N3"/>
<keyword evidence="9" id="KW-1185">Reference proteome</keyword>
<comment type="catalytic activity">
    <reaction evidence="5">
        <text>uridine(2552) in 23S rRNA + S-adenosyl-L-methionine = 2'-O-methyluridine(2552) in 23S rRNA + S-adenosyl-L-homocysteine + H(+)</text>
        <dbReference type="Rhea" id="RHEA:42720"/>
        <dbReference type="Rhea" id="RHEA-COMP:10202"/>
        <dbReference type="Rhea" id="RHEA-COMP:10203"/>
        <dbReference type="ChEBI" id="CHEBI:15378"/>
        <dbReference type="ChEBI" id="CHEBI:57856"/>
        <dbReference type="ChEBI" id="CHEBI:59789"/>
        <dbReference type="ChEBI" id="CHEBI:65315"/>
        <dbReference type="ChEBI" id="CHEBI:74478"/>
        <dbReference type="EC" id="2.1.1.166"/>
    </reaction>
</comment>
<dbReference type="eggNOG" id="arCOG00079">
    <property type="taxonomic scope" value="Archaea"/>
</dbReference>
<dbReference type="Proteomes" id="UP000008680">
    <property type="component" value="Chromosome"/>
</dbReference>
<feature type="domain" description="Ribosomal RNA methyltransferase FtsJ" evidence="7">
    <location>
        <begin position="23"/>
        <end position="200"/>
    </location>
</feature>
<dbReference type="Pfam" id="PF01728">
    <property type="entry name" value="FtsJ"/>
    <property type="match status" value="1"/>
</dbReference>
<accession>D3E1N3</accession>
<dbReference type="PANTHER" id="PTHR10920">
    <property type="entry name" value="RIBOSOMAL RNA METHYLTRANSFERASE"/>
    <property type="match status" value="1"/>
</dbReference>
<dbReference type="GeneID" id="8770240"/>
<feature type="binding site" evidence="5">
    <location>
        <position position="75"/>
    </location>
    <ligand>
        <name>S-adenosyl-L-methionine</name>
        <dbReference type="ChEBI" id="CHEBI:59789"/>
    </ligand>
</feature>
<evidence type="ECO:0000256" key="2">
    <source>
        <dbReference type="ARBA" id="ARBA00022603"/>
    </source>
</evidence>
<keyword evidence="1 5" id="KW-0698">rRNA processing</keyword>
<dbReference type="EMBL" id="CP001719">
    <property type="protein sequence ID" value="ADC46444.1"/>
    <property type="molecule type" value="Genomic_DNA"/>
</dbReference>
<comment type="similarity">
    <text evidence="5">Belongs to the class I-like SAM-binding methyltransferase superfamily. RNA methyltransferase RlmE family.</text>
</comment>
<dbReference type="HOGENOM" id="CLU_009422_4_4_2"/>
<feature type="binding site" evidence="5">
    <location>
        <position position="55"/>
    </location>
    <ligand>
        <name>S-adenosyl-L-methionine</name>
        <dbReference type="ChEBI" id="CHEBI:59789"/>
    </ligand>
</feature>
<dbReference type="PANTHER" id="PTHR10920:SF13">
    <property type="entry name" value="PRE-RRNA 2'-O-RIBOSE RNA METHYLTRANSFERASE FTSJ3"/>
    <property type="match status" value="1"/>
</dbReference>
<evidence type="ECO:0000256" key="1">
    <source>
        <dbReference type="ARBA" id="ARBA00022552"/>
    </source>
</evidence>
<dbReference type="PATRIC" id="fig|634498.28.peg.596"/>
<dbReference type="HAMAP" id="MF_01547">
    <property type="entry name" value="RNA_methyltr_E"/>
    <property type="match status" value="1"/>
</dbReference>
<dbReference type="EC" id="2.1.1.166" evidence="5"/>
<keyword evidence="2 5" id="KW-0489">Methyltransferase</keyword>
<dbReference type="GO" id="GO:0005737">
    <property type="term" value="C:cytoplasm"/>
    <property type="evidence" value="ECO:0007669"/>
    <property type="project" value="UniProtKB-SubCell"/>
</dbReference>
<name>D3E1N3_METRM</name>
<dbReference type="RefSeq" id="WP_012955395.1">
    <property type="nucleotide sequence ID" value="NC_013790.1"/>
</dbReference>